<accession>A0ACB9F4Q4</accession>
<name>A0ACB9F4Q4_CICIN</name>
<dbReference type="Proteomes" id="UP001055811">
    <property type="component" value="Linkage Group LG03"/>
</dbReference>
<dbReference type="EMBL" id="CM042011">
    <property type="protein sequence ID" value="KAI3765883.1"/>
    <property type="molecule type" value="Genomic_DNA"/>
</dbReference>
<keyword evidence="2" id="KW-1185">Reference proteome</keyword>
<gene>
    <name evidence="1" type="ORF">L2E82_15929</name>
</gene>
<evidence type="ECO:0000313" key="2">
    <source>
        <dbReference type="Proteomes" id="UP001055811"/>
    </source>
</evidence>
<protein>
    <submittedName>
        <fullName evidence="1">Uncharacterized protein</fullName>
    </submittedName>
</protein>
<reference evidence="2" key="1">
    <citation type="journal article" date="2022" name="Mol. Ecol. Resour.">
        <title>The genomes of chicory, endive, great burdock and yacon provide insights into Asteraceae palaeo-polyploidization history and plant inulin production.</title>
        <authorList>
            <person name="Fan W."/>
            <person name="Wang S."/>
            <person name="Wang H."/>
            <person name="Wang A."/>
            <person name="Jiang F."/>
            <person name="Liu H."/>
            <person name="Zhao H."/>
            <person name="Xu D."/>
            <person name="Zhang Y."/>
        </authorList>
    </citation>
    <scope>NUCLEOTIDE SEQUENCE [LARGE SCALE GENOMIC DNA]</scope>
    <source>
        <strain evidence="2">cv. Punajuju</strain>
    </source>
</reference>
<evidence type="ECO:0000313" key="1">
    <source>
        <dbReference type="EMBL" id="KAI3765883.1"/>
    </source>
</evidence>
<organism evidence="1 2">
    <name type="scientific">Cichorium intybus</name>
    <name type="common">Chicory</name>
    <dbReference type="NCBI Taxonomy" id="13427"/>
    <lineage>
        <taxon>Eukaryota</taxon>
        <taxon>Viridiplantae</taxon>
        <taxon>Streptophyta</taxon>
        <taxon>Embryophyta</taxon>
        <taxon>Tracheophyta</taxon>
        <taxon>Spermatophyta</taxon>
        <taxon>Magnoliopsida</taxon>
        <taxon>eudicotyledons</taxon>
        <taxon>Gunneridae</taxon>
        <taxon>Pentapetalae</taxon>
        <taxon>asterids</taxon>
        <taxon>campanulids</taxon>
        <taxon>Asterales</taxon>
        <taxon>Asteraceae</taxon>
        <taxon>Cichorioideae</taxon>
        <taxon>Cichorieae</taxon>
        <taxon>Cichoriinae</taxon>
        <taxon>Cichorium</taxon>
    </lineage>
</organism>
<sequence length="76" mass="8623">MHHVYNISYVFICMEFVLSSFLKNSGFCVPELMVPNVERGQIIVICVNHSLFLCFISANMISTEHAVGVMRQVSKL</sequence>
<reference evidence="1 2" key="2">
    <citation type="journal article" date="2022" name="Mol. Ecol. Resour.">
        <title>The genomes of chicory, endive, great burdock and yacon provide insights into Asteraceae paleo-polyploidization history and plant inulin production.</title>
        <authorList>
            <person name="Fan W."/>
            <person name="Wang S."/>
            <person name="Wang H."/>
            <person name="Wang A."/>
            <person name="Jiang F."/>
            <person name="Liu H."/>
            <person name="Zhao H."/>
            <person name="Xu D."/>
            <person name="Zhang Y."/>
        </authorList>
    </citation>
    <scope>NUCLEOTIDE SEQUENCE [LARGE SCALE GENOMIC DNA]</scope>
    <source>
        <strain evidence="2">cv. Punajuju</strain>
        <tissue evidence="1">Leaves</tissue>
    </source>
</reference>
<comment type="caution">
    <text evidence="1">The sequence shown here is derived from an EMBL/GenBank/DDBJ whole genome shotgun (WGS) entry which is preliminary data.</text>
</comment>
<proteinExistence type="predicted"/>